<dbReference type="PANTHER" id="PTHR45987">
    <property type="entry name" value="39S RIBOSOMAL PROTEIN L12"/>
    <property type="match status" value="1"/>
</dbReference>
<dbReference type="Gene3D" id="1.20.5.710">
    <property type="entry name" value="Single helix bin"/>
    <property type="match status" value="1"/>
</dbReference>
<organism evidence="6">
    <name type="scientific">Poterioochromonas malhamensis</name>
    <dbReference type="NCBI Taxonomy" id="88167"/>
    <lineage>
        <taxon>Eukaryota</taxon>
        <taxon>Sar</taxon>
        <taxon>Stramenopiles</taxon>
        <taxon>Ochrophyta</taxon>
        <taxon>Synurophyceae</taxon>
        <taxon>Ochromonadales</taxon>
        <taxon>Ochromonadaceae</taxon>
        <taxon>Poterioochromonas</taxon>
    </lineage>
</organism>
<evidence type="ECO:0000256" key="2">
    <source>
        <dbReference type="ARBA" id="ARBA00022980"/>
    </source>
</evidence>
<comment type="similarity">
    <text evidence="1">Belongs to the bacterial ribosomal protein bL12 family.</text>
</comment>
<evidence type="ECO:0000313" key="6">
    <source>
        <dbReference type="EMBL" id="QQK55045.1"/>
    </source>
</evidence>
<dbReference type="InterPro" id="IPR008932">
    <property type="entry name" value="Ribosomal_bL12_oligo"/>
</dbReference>
<dbReference type="InterPro" id="IPR036235">
    <property type="entry name" value="Ribosomal_bL12_oligo_N_sf"/>
</dbReference>
<protein>
    <submittedName>
        <fullName evidence="6">Ribosomal protein L12</fullName>
    </submittedName>
</protein>
<dbReference type="NCBIfam" id="TIGR00855">
    <property type="entry name" value="L12"/>
    <property type="match status" value="1"/>
</dbReference>
<evidence type="ECO:0000256" key="3">
    <source>
        <dbReference type="ARBA" id="ARBA00023274"/>
    </source>
</evidence>
<gene>
    <name evidence="6" type="primary">rpl12</name>
</gene>
<dbReference type="InterPro" id="IPR000206">
    <property type="entry name" value="Ribosomal_bL12"/>
</dbReference>
<dbReference type="InterPro" id="IPR013823">
    <property type="entry name" value="Ribosomal_bL12_C"/>
</dbReference>
<feature type="domain" description="Large ribosomal subunit protein bL12 C-terminal" evidence="4">
    <location>
        <begin position="71"/>
        <end position="138"/>
    </location>
</feature>
<dbReference type="Pfam" id="PF00542">
    <property type="entry name" value="Ribosomal_L12"/>
    <property type="match status" value="1"/>
</dbReference>
<dbReference type="InterPro" id="IPR014719">
    <property type="entry name" value="Ribosomal_bL12_C/ClpS-like"/>
</dbReference>
<dbReference type="SUPFAM" id="SSF54736">
    <property type="entry name" value="ClpS-like"/>
    <property type="match status" value="1"/>
</dbReference>
<dbReference type="AlphaFoldDB" id="A0A7T6Y7V8"/>
<dbReference type="HAMAP" id="MF_00368">
    <property type="entry name" value="Ribosomal_bL12"/>
    <property type="match status" value="1"/>
</dbReference>
<dbReference type="GO" id="GO:0003735">
    <property type="term" value="F:structural constituent of ribosome"/>
    <property type="evidence" value="ECO:0007669"/>
    <property type="project" value="InterPro"/>
</dbReference>
<evidence type="ECO:0000259" key="4">
    <source>
        <dbReference type="Pfam" id="PF00542"/>
    </source>
</evidence>
<keyword evidence="6" id="KW-0934">Plastid</keyword>
<dbReference type="EMBL" id="MW175522">
    <property type="protein sequence ID" value="QQK55045.1"/>
    <property type="molecule type" value="Genomic_DNA"/>
</dbReference>
<keyword evidence="2 6" id="KW-0689">Ribosomal protein</keyword>
<dbReference type="GO" id="GO:0006412">
    <property type="term" value="P:translation"/>
    <property type="evidence" value="ECO:0007669"/>
    <property type="project" value="InterPro"/>
</dbReference>
<name>A0A7T6Y7V8_9STRA</name>
<dbReference type="SUPFAM" id="SSF48300">
    <property type="entry name" value="Ribosomal protein L7/12, oligomerisation (N-terminal) domain"/>
    <property type="match status" value="1"/>
</dbReference>
<dbReference type="Pfam" id="PF16320">
    <property type="entry name" value="Ribosomal_L12_N"/>
    <property type="match status" value="1"/>
</dbReference>
<dbReference type="CDD" id="cd00387">
    <property type="entry name" value="Ribosomal_L7_L12"/>
    <property type="match status" value="1"/>
</dbReference>
<dbReference type="PANTHER" id="PTHR45987:SF4">
    <property type="entry name" value="LARGE RIBOSOMAL SUBUNIT PROTEIN BL12M"/>
    <property type="match status" value="1"/>
</dbReference>
<dbReference type="GO" id="GO:0022625">
    <property type="term" value="C:cytosolic large ribosomal subunit"/>
    <property type="evidence" value="ECO:0007669"/>
    <property type="project" value="TreeGrafter"/>
</dbReference>
<sequence>MTQKIEKINNLIENIKSLTLVEAYDLVKELEKIFEIEKTFAAPIQSFGVSLNNPVSEQTIAQPVAQEKTTFDIVLNEVPGDKKIGILKIVRSITGLGLKESKDIVDNVPKSIKEGVTKEESEKIKAELEAAGAKVLIK</sequence>
<reference evidence="6" key="1">
    <citation type="submission" date="2020-10" db="EMBL/GenBank/DDBJ databases">
        <title>Complete chloroplast genome of the Synurophyceae Poterioochromonas malhamensis (Pringsheim) R.A.Andersen 2017 from Van Lake in Eastern Anatolia.</title>
        <authorList>
            <person name="Gastineau R."/>
            <person name="Yilmaz E."/>
            <person name="Solak C.N."/>
            <person name="Lemieux C."/>
            <person name="Turmel M."/>
            <person name="Witkowski A."/>
        </authorList>
    </citation>
    <scope>NUCLEOTIDE SEQUENCE</scope>
    <source>
        <strain evidence="6">SZCZR2049</strain>
    </source>
</reference>
<feature type="domain" description="Large ribosomal subunit protein bL12 oligomerization" evidence="5">
    <location>
        <begin position="7"/>
        <end position="43"/>
    </location>
</feature>
<dbReference type="GeneID" id="67133006"/>
<geneLocation type="plastid" evidence="6"/>
<dbReference type="GO" id="GO:0003729">
    <property type="term" value="F:mRNA binding"/>
    <property type="evidence" value="ECO:0007669"/>
    <property type="project" value="TreeGrafter"/>
</dbReference>
<evidence type="ECO:0000259" key="5">
    <source>
        <dbReference type="Pfam" id="PF16320"/>
    </source>
</evidence>
<evidence type="ECO:0000256" key="1">
    <source>
        <dbReference type="ARBA" id="ARBA00007197"/>
    </source>
</evidence>
<dbReference type="RefSeq" id="YP_010139379.1">
    <property type="nucleotide sequence ID" value="NC_056910.1"/>
</dbReference>
<proteinExistence type="inferred from homology"/>
<dbReference type="Gene3D" id="3.30.1390.10">
    <property type="match status" value="1"/>
</dbReference>
<keyword evidence="3" id="KW-0687">Ribonucleoprotein</keyword>
<dbReference type="FunFam" id="3.30.1390.10:FF:000001">
    <property type="entry name" value="50S ribosomal protein L7/L12"/>
    <property type="match status" value="1"/>
</dbReference>
<accession>A0A7T6Y7V8</accession>